<feature type="compositionally biased region" description="Low complexity" evidence="1">
    <location>
        <begin position="183"/>
        <end position="208"/>
    </location>
</feature>
<dbReference type="PANTHER" id="PTHR14113">
    <property type="entry name" value="PICCOLO/BASSOON"/>
    <property type="match status" value="1"/>
</dbReference>
<evidence type="ECO:0000313" key="4">
    <source>
        <dbReference type="Proteomes" id="UP000887458"/>
    </source>
</evidence>
<feature type="region of interest" description="Disordered" evidence="1">
    <location>
        <begin position="175"/>
        <end position="209"/>
    </location>
</feature>
<feature type="compositionally biased region" description="Polar residues" evidence="1">
    <location>
        <begin position="1249"/>
        <end position="1266"/>
    </location>
</feature>
<dbReference type="EMBL" id="NJHN03000067">
    <property type="protein sequence ID" value="KAH9418007.1"/>
    <property type="molecule type" value="Genomic_DNA"/>
</dbReference>
<dbReference type="PANTHER" id="PTHR14113:SF6">
    <property type="entry name" value="PROTEIN PICCOLO"/>
    <property type="match status" value="1"/>
</dbReference>
<dbReference type="InterPro" id="IPR036034">
    <property type="entry name" value="PDZ_sf"/>
</dbReference>
<dbReference type="Proteomes" id="UP000887458">
    <property type="component" value="Unassembled WGS sequence"/>
</dbReference>
<dbReference type="SMART" id="SM00228">
    <property type="entry name" value="PDZ"/>
    <property type="match status" value="1"/>
</dbReference>
<accession>A0ABQ8J648</accession>
<organism evidence="3 4">
    <name type="scientific">Dermatophagoides pteronyssinus</name>
    <name type="common">European house dust mite</name>
    <dbReference type="NCBI Taxonomy" id="6956"/>
    <lineage>
        <taxon>Eukaryota</taxon>
        <taxon>Metazoa</taxon>
        <taxon>Ecdysozoa</taxon>
        <taxon>Arthropoda</taxon>
        <taxon>Chelicerata</taxon>
        <taxon>Arachnida</taxon>
        <taxon>Acari</taxon>
        <taxon>Acariformes</taxon>
        <taxon>Sarcoptiformes</taxon>
        <taxon>Astigmata</taxon>
        <taxon>Psoroptidia</taxon>
        <taxon>Analgoidea</taxon>
        <taxon>Pyroglyphidae</taxon>
        <taxon>Dermatophagoidinae</taxon>
        <taxon>Dermatophagoides</taxon>
    </lineage>
</organism>
<dbReference type="PROSITE" id="PS50106">
    <property type="entry name" value="PDZ"/>
    <property type="match status" value="1"/>
</dbReference>
<feature type="compositionally biased region" description="Low complexity" evidence="1">
    <location>
        <begin position="349"/>
        <end position="375"/>
    </location>
</feature>
<reference evidence="3 4" key="2">
    <citation type="journal article" date="2022" name="Mol. Biol. Evol.">
        <title>Comparative Genomics Reveals Insights into the Divergent Evolution of Astigmatic Mites and Household Pest Adaptations.</title>
        <authorList>
            <person name="Xiong Q."/>
            <person name="Wan A.T."/>
            <person name="Liu X."/>
            <person name="Fung C.S."/>
            <person name="Xiao X."/>
            <person name="Malainual N."/>
            <person name="Hou J."/>
            <person name="Wang L."/>
            <person name="Wang M."/>
            <person name="Yang K.Y."/>
            <person name="Cui Y."/>
            <person name="Leung E.L."/>
            <person name="Nong W."/>
            <person name="Shin S.K."/>
            <person name="Au S.W."/>
            <person name="Jeong K.Y."/>
            <person name="Chew F.T."/>
            <person name="Hui J.H."/>
            <person name="Leung T.F."/>
            <person name="Tungtrongchitr A."/>
            <person name="Zhong N."/>
            <person name="Liu Z."/>
            <person name="Tsui S.K."/>
        </authorList>
    </citation>
    <scope>NUCLEOTIDE SEQUENCE [LARGE SCALE GENOMIC DNA]</scope>
    <source>
        <strain evidence="3">Derp</strain>
    </source>
</reference>
<name>A0ABQ8J648_DERPT</name>
<feature type="domain" description="PDZ" evidence="2">
    <location>
        <begin position="1103"/>
        <end position="1194"/>
    </location>
</feature>
<gene>
    <name evidence="3" type="ORF">DERP_008263</name>
</gene>
<sequence length="1374" mass="155401">PGIQIGNQQQPQQSYDMTNTSMSMMVTPKQQSSSTLQDSQNMINMNQLINSQQQQQQQKQPQQSIGIGSQMNNNTQQLPNNFNRMDIDQSLMYLLQQDISMANPLLTQQQQQQQQQTNQIGQMNRNSIGTQEILEKRRNTIEQQLQKQQQILIQQQQQFLQIQLEQQRLQNQLQEKKAQSERQQQQQQQKTNNDNVNANNLGQTNNNNDKMVAKLSDKNREIAVNTDDHLVNNHHTNPHHHRGQTTRQTTSLLKKDKQVSTMSTTSPLSMHDRNVSNQQQQSSAIVNVRALGPMDQSLPDQRDTSRYHQQQQRIPSLSMQTSSSSSLHRRLPHPTGDEILNHQQQYGHTSRPSSSITTTSASQRSSSPKTSTRKINPNTRITSSVTYRPNIVTSIASSNANTYKNPSVSNVSSILAQKKESFVANKVSKSFGLHFGTSGTPASTSTNERIALNTLGYLDLDTKNVSFETGLSGKNKRRKLPEVPKDEEPISSIINTKKLMKEKLSGRNPLARSAPPLKSSSSLDSSFGIGLFGEPNSSCGGGVGAISSQSIPPRPQSPYSSNSDITHFLASTYGRHHLLKSPTNTDIAKVTNKQFKSASEHNASKYEHPHHHGSKIMTSANFANEIKNIQQKILEELKTGELANSSNFMNNKRSNQTKLNTLTGIGTDYQSYRSLLDNSLLDNSPTAGYNRNYQSRNSYNLRNTLNMTNRYNRNHYPGVGVKNNIFKSYEYESLNPVRYGEDKYRLTRPMSSILFYENSASTNAARDTLLHGNQQRSFQNLSPLRYSHLSKRHSKYDRLNSLYRKYDLATANHSSFTDMNRYGQNRDLLYGTNDVINNRDLKNYTSRSWHPSPYVSDVSDDEDFDQDLSVEEKTAKVRAEIKRRRQRLADSDRLYRHYSFDDYNCLNSDRSLLDDPLDSSFNYLISQSSDHSHHHQPFTYDKYDGLNDYSLLESKEKYYSDDLNAYSQNNQKAGLYYSSYPDYSLSSASRHHQQNRMYDSRLSNTGYGYGPHGDDLNYHHQMSPYGASSMPLLTEQQQQQQQQQQQVNYRTRKTMDDFGINNNGYRNNTGYDDSFNYMRSSPKKTQFAPNSTRNPKYPFPIKRILLTQDPKIRSMDGDGLGLKVIGGKDIPGTNMIGAYIARIHSNLSMNGEIREGMQVIEWNGIPLTGISHDEVSRIIANQIGDEIEVVIRTDINLLQNQYGHYNNNNMAPGPNPGYYGSQGYGYGPPPPPDSGYGPPPGPQPPSQPLCYSNTGYGQPPSINIHQNMKPPPSSTQPQVILQHNHPVDENYQMVYDQYGNRVPAPLSSSVLPISTGQPLPHHHSNMMAGGPMPGLLHQQQQQQHPLPPQMPPSQGTMMPPQLSMHHQAPPPCPY</sequence>
<feature type="non-terminal residue" evidence="3">
    <location>
        <position position="1"/>
    </location>
</feature>
<feature type="compositionally biased region" description="Pro residues" evidence="1">
    <location>
        <begin position="1227"/>
        <end position="1247"/>
    </location>
</feature>
<dbReference type="InterPro" id="IPR052098">
    <property type="entry name" value="Presynaptic_Scaffold_Bsn/Pclo"/>
</dbReference>
<feature type="region of interest" description="Disordered" evidence="1">
    <location>
        <begin position="106"/>
        <end position="125"/>
    </location>
</feature>
<proteinExistence type="predicted"/>
<reference evidence="3 4" key="1">
    <citation type="journal article" date="2018" name="J. Allergy Clin. Immunol.">
        <title>High-quality assembly of Dermatophagoides pteronyssinus genome and transcriptome reveals a wide range of novel allergens.</title>
        <authorList>
            <person name="Liu X.Y."/>
            <person name="Yang K.Y."/>
            <person name="Wang M.Q."/>
            <person name="Kwok J.S."/>
            <person name="Zeng X."/>
            <person name="Yang Z."/>
            <person name="Xiao X.J."/>
            <person name="Lau C.P."/>
            <person name="Li Y."/>
            <person name="Huang Z.M."/>
            <person name="Ba J.G."/>
            <person name="Yim A.K."/>
            <person name="Ouyang C.Y."/>
            <person name="Ngai S.M."/>
            <person name="Chan T.F."/>
            <person name="Leung E.L."/>
            <person name="Liu L."/>
            <person name="Liu Z.G."/>
            <person name="Tsui S.K."/>
        </authorList>
    </citation>
    <scope>NUCLEOTIDE SEQUENCE [LARGE SCALE GENOMIC DNA]</scope>
    <source>
        <strain evidence="3">Derp</strain>
    </source>
</reference>
<evidence type="ECO:0000259" key="2">
    <source>
        <dbReference type="PROSITE" id="PS50106"/>
    </source>
</evidence>
<protein>
    <recommendedName>
        <fullName evidence="2">PDZ domain-containing protein</fullName>
    </recommendedName>
</protein>
<keyword evidence="4" id="KW-1185">Reference proteome</keyword>
<feature type="region of interest" description="Disordered" evidence="1">
    <location>
        <begin position="294"/>
        <end position="383"/>
    </location>
</feature>
<feature type="region of interest" description="Disordered" evidence="1">
    <location>
        <begin position="1338"/>
        <end position="1374"/>
    </location>
</feature>
<dbReference type="SUPFAM" id="SSF50156">
    <property type="entry name" value="PDZ domain-like"/>
    <property type="match status" value="1"/>
</dbReference>
<feature type="compositionally biased region" description="Polar residues" evidence="1">
    <location>
        <begin position="259"/>
        <end position="268"/>
    </location>
</feature>
<feature type="region of interest" description="Disordered" evidence="1">
    <location>
        <begin position="233"/>
        <end position="282"/>
    </location>
</feature>
<evidence type="ECO:0000256" key="1">
    <source>
        <dbReference type="SAM" id="MobiDB-lite"/>
    </source>
</evidence>
<feature type="compositionally biased region" description="Low complexity" evidence="1">
    <location>
        <begin position="316"/>
        <end position="326"/>
    </location>
</feature>
<comment type="caution">
    <text evidence="3">The sequence shown here is derived from an EMBL/GenBank/DDBJ whole genome shotgun (WGS) entry which is preliminary data.</text>
</comment>
<feature type="region of interest" description="Disordered" evidence="1">
    <location>
        <begin position="50"/>
        <end position="81"/>
    </location>
</feature>
<feature type="region of interest" description="Disordered" evidence="1">
    <location>
        <begin position="1213"/>
        <end position="1277"/>
    </location>
</feature>
<dbReference type="InterPro" id="IPR001478">
    <property type="entry name" value="PDZ"/>
</dbReference>
<evidence type="ECO:0000313" key="3">
    <source>
        <dbReference type="EMBL" id="KAH9418007.1"/>
    </source>
</evidence>
<dbReference type="Gene3D" id="2.30.42.10">
    <property type="match status" value="1"/>
</dbReference>